<sequence length="22" mass="2633">MPHLFIKKPSIMEGFFYYTGLL</sequence>
<gene>
    <name evidence="1" type="ORF">METZ01_LOCUS427205</name>
</gene>
<dbReference type="EMBL" id="UINC01170349">
    <property type="protein sequence ID" value="SVD74351.1"/>
    <property type="molecule type" value="Genomic_DNA"/>
</dbReference>
<name>A0A382XV71_9ZZZZ</name>
<reference evidence="1" key="1">
    <citation type="submission" date="2018-05" db="EMBL/GenBank/DDBJ databases">
        <authorList>
            <person name="Lanie J.A."/>
            <person name="Ng W.-L."/>
            <person name="Kazmierczak K.M."/>
            <person name="Andrzejewski T.M."/>
            <person name="Davidsen T.M."/>
            <person name="Wayne K.J."/>
            <person name="Tettelin H."/>
            <person name="Glass J.I."/>
            <person name="Rusch D."/>
            <person name="Podicherti R."/>
            <person name="Tsui H.-C.T."/>
            <person name="Winkler M.E."/>
        </authorList>
    </citation>
    <scope>NUCLEOTIDE SEQUENCE</scope>
</reference>
<dbReference type="AlphaFoldDB" id="A0A382XV71"/>
<proteinExistence type="predicted"/>
<protein>
    <submittedName>
        <fullName evidence="1">Uncharacterized protein</fullName>
    </submittedName>
</protein>
<feature type="non-terminal residue" evidence="1">
    <location>
        <position position="22"/>
    </location>
</feature>
<organism evidence="1">
    <name type="scientific">marine metagenome</name>
    <dbReference type="NCBI Taxonomy" id="408172"/>
    <lineage>
        <taxon>unclassified sequences</taxon>
        <taxon>metagenomes</taxon>
        <taxon>ecological metagenomes</taxon>
    </lineage>
</organism>
<evidence type="ECO:0000313" key="1">
    <source>
        <dbReference type="EMBL" id="SVD74351.1"/>
    </source>
</evidence>
<accession>A0A382XV71</accession>